<dbReference type="Proteomes" id="UP001595916">
    <property type="component" value="Unassembled WGS sequence"/>
</dbReference>
<accession>A0ABV9QL30</accession>
<protein>
    <submittedName>
        <fullName evidence="1">Uncharacterized protein</fullName>
    </submittedName>
</protein>
<name>A0ABV9QL30_9FIRM</name>
<evidence type="ECO:0000313" key="1">
    <source>
        <dbReference type="EMBL" id="MFC4805045.1"/>
    </source>
</evidence>
<organism evidence="1 2">
    <name type="scientific">Filifactor villosus</name>
    <dbReference type="NCBI Taxonomy" id="29374"/>
    <lineage>
        <taxon>Bacteria</taxon>
        <taxon>Bacillati</taxon>
        <taxon>Bacillota</taxon>
        <taxon>Clostridia</taxon>
        <taxon>Peptostreptococcales</taxon>
        <taxon>Filifactoraceae</taxon>
        <taxon>Filifactor</taxon>
    </lineage>
</organism>
<comment type="caution">
    <text evidence="1">The sequence shown here is derived from an EMBL/GenBank/DDBJ whole genome shotgun (WGS) entry which is preliminary data.</text>
</comment>
<gene>
    <name evidence="1" type="ORF">ACFO4R_08115</name>
</gene>
<proteinExistence type="predicted"/>
<sequence>MKHLRMGCVAGRHEIKQAVDGYLFERVEDVHDYEYMRDVIERKLALAGSLDLYVTGLTAVTAEAVATCCKYGIELTLFHYDRETGEYKAQVIVSDSEAELLKEGK</sequence>
<dbReference type="EMBL" id="JBHSHL010000033">
    <property type="protein sequence ID" value="MFC4805045.1"/>
    <property type="molecule type" value="Genomic_DNA"/>
</dbReference>
<evidence type="ECO:0000313" key="2">
    <source>
        <dbReference type="Proteomes" id="UP001595916"/>
    </source>
</evidence>
<reference evidence="2" key="1">
    <citation type="journal article" date="2019" name="Int. J. Syst. Evol. Microbiol.">
        <title>The Global Catalogue of Microorganisms (GCM) 10K type strain sequencing project: providing services to taxonomists for standard genome sequencing and annotation.</title>
        <authorList>
            <consortium name="The Broad Institute Genomics Platform"/>
            <consortium name="The Broad Institute Genome Sequencing Center for Infectious Disease"/>
            <person name="Wu L."/>
            <person name="Ma J."/>
        </authorList>
    </citation>
    <scope>NUCLEOTIDE SEQUENCE [LARGE SCALE GENOMIC DNA]</scope>
    <source>
        <strain evidence="2">CCUG 46385</strain>
    </source>
</reference>
<keyword evidence="2" id="KW-1185">Reference proteome</keyword>
<dbReference type="RefSeq" id="WP_379788586.1">
    <property type="nucleotide sequence ID" value="NZ_JBHSHL010000033.1"/>
</dbReference>